<evidence type="ECO:0000313" key="1">
    <source>
        <dbReference type="EMBL" id="KAI8556570.1"/>
    </source>
</evidence>
<accession>A0ACC0NTN2</accession>
<organism evidence="1 2">
    <name type="scientific">Rhododendron molle</name>
    <name type="common">Chinese azalea</name>
    <name type="synonym">Azalea mollis</name>
    <dbReference type="NCBI Taxonomy" id="49168"/>
    <lineage>
        <taxon>Eukaryota</taxon>
        <taxon>Viridiplantae</taxon>
        <taxon>Streptophyta</taxon>
        <taxon>Embryophyta</taxon>
        <taxon>Tracheophyta</taxon>
        <taxon>Spermatophyta</taxon>
        <taxon>Magnoliopsida</taxon>
        <taxon>eudicotyledons</taxon>
        <taxon>Gunneridae</taxon>
        <taxon>Pentapetalae</taxon>
        <taxon>asterids</taxon>
        <taxon>Ericales</taxon>
        <taxon>Ericaceae</taxon>
        <taxon>Ericoideae</taxon>
        <taxon>Rhodoreae</taxon>
        <taxon>Rhododendron</taxon>
    </lineage>
</organism>
<sequence>MVTNSSHSAALRATLTWTPKSLPALRQILTDEPDILTRKDVQGNTILHFLAAGGNATAFRELFKGGLLTRSNGGGGGELRTWNWRGDTVLHEAARYGRVNVVEIIMEMQRELVLERNAMGGTPLYSAAANGEREVFNLLKVAAADEELLRRDDGCTILHAAIMGEHYSLAMEIVETFPKLAGAHDKNGNTALNMLASKPVSFKSGSSYWLRNLGSRPFIPLQFLLCLVYLCIPMWINDSKPAGDVEDPESNKPVICQSKGSFVKNIILVVPWLKGVHEVKKKHACALDLAKRLIAKEEDWSHYTNSCEKYNCDDDDDRPKPIRRNPLLQAAENGIQELVEEILGKFPEAAYCVDSYGKNIFHIAVEKKDERMYWFLKKNVARKEGMMAALDHRRNSILHFATKPGANPRVLLGSVNQMAWDVYWFKLVYYDSPPHLPWYPNSDGMTATELFEYTHSGLRKDAEEALKSMNGSLLVVSALIATVNYASVFTLPGGFDSNSNRDSQDYGRPVLYGTCKERDLLLFLWFSGVAFYAALLSLVEMVLIQMSKFASSDFFTALPFSVVFADKKKRLILAIIALYVSVVFTILAIFVASDIVDFYCNIFIFPGSVLAGLTVVFIEIVYLTLCRLCLALCCSLSHRGHMFEAVIFKHGIEEAKLYEGL</sequence>
<protein>
    <submittedName>
        <fullName evidence="1">Uncharacterized protein</fullName>
    </submittedName>
</protein>
<evidence type="ECO:0000313" key="2">
    <source>
        <dbReference type="Proteomes" id="UP001062846"/>
    </source>
</evidence>
<name>A0ACC0NTN2_RHOML</name>
<comment type="caution">
    <text evidence="1">The sequence shown here is derived from an EMBL/GenBank/DDBJ whole genome shotgun (WGS) entry which is preliminary data.</text>
</comment>
<dbReference type="Proteomes" id="UP001062846">
    <property type="component" value="Chromosome 5"/>
</dbReference>
<proteinExistence type="predicted"/>
<reference evidence="1" key="1">
    <citation type="submission" date="2022-02" db="EMBL/GenBank/DDBJ databases">
        <title>Plant Genome Project.</title>
        <authorList>
            <person name="Zhang R.-G."/>
        </authorList>
    </citation>
    <scope>NUCLEOTIDE SEQUENCE</scope>
    <source>
        <strain evidence="1">AT1</strain>
    </source>
</reference>
<gene>
    <name evidence="1" type="ORF">RHMOL_Rhmol05G0264000</name>
</gene>
<dbReference type="EMBL" id="CM046392">
    <property type="protein sequence ID" value="KAI8556570.1"/>
    <property type="molecule type" value="Genomic_DNA"/>
</dbReference>
<keyword evidence="2" id="KW-1185">Reference proteome</keyword>